<feature type="domain" description="Glycogen debranching enzyme C-terminal" evidence="2">
    <location>
        <begin position="276"/>
        <end position="329"/>
    </location>
</feature>
<dbReference type="EMBL" id="CP073355">
    <property type="protein sequence ID" value="URA09446.1"/>
    <property type="molecule type" value="Genomic_DNA"/>
</dbReference>
<dbReference type="GO" id="GO:0005980">
    <property type="term" value="P:glycogen catabolic process"/>
    <property type="evidence" value="ECO:0007669"/>
    <property type="project" value="InterPro"/>
</dbReference>
<dbReference type="AlphaFoldDB" id="A0AAX3BBC5"/>
<feature type="domain" description="Glycogen debranching enzyme C-terminal" evidence="2">
    <location>
        <begin position="403"/>
        <end position="704"/>
    </location>
</feature>
<sequence>MKKSFFLVWLYCMTSSMIALPSLEEYYNTTKIPVFPPEKAQFVYGDNIAGYYENATHSYRQGQGYLFKSRNLFGDFTAIRKDTILNKTKEAKGSEILIYGIRTLYTDETIEELSLFSGKLGLGILVSNTTADTLGALLLLNELSNTQIISEKNVLLITRAEKATDIPAFIAISADTPYTWERFTPTEGWLKQKASMLTLKIQSFKPTTAIRIYVAFGFTKDEAIQKATQWASQNFYEKNKQEVYTRHTKSFIWTDDKLFNQALAWSIAGSYVFLVEEFGKGIWAGLPWFRDNWGRDTFIALPGTLLVSGHFDDARGVITNFSTYQNRGIPYIEVTNPGTKAKDIKTRLTELFGKEAVIRNDKVSLSLDNPWLDNPARVEKNLSLLREAFPDATISYTIITNKEFGRVPNRVAAGGSIIYNTTDGTPWLIREVYEYLSYTGDTNFVNAIYPTIVIALNGAIQNYVDKDGFLTHGDQDTWMDASRGPGKEWSPRGNRAVEIQALWANALQVGIQLADLQNDTENKKRWQAIYENLKTNFTRVFWNDYHKNIADRVLADGTQDMRIRPNALMLLSIPQFEPLLPLDKESLVVKKTISELLFPYGIASLSPRDVFFHPYHDNQPNYHKDAAYHNGTVWGWNAGFTITALLKHGYTELAYQLTTNLSHQIVFMGCRGNMSELIDAIPDSQGNIKLSGTYAQAWSIAEFARNAFQDYLGIRPHLLMQEILFEPRIPTKWNAFTSRIALGKGELSLNGVRKSNTILYTITLEGIASVSLDFIHNYQGKRTLYRIPLKAREPITLTVTGESISLGENTLSPTAELQPSMQSLIGELRFAEPKIYPQVKAHKQKDYLKTIIDKKEYNKYLPKTKGGLFGW</sequence>
<reference evidence="3" key="2">
    <citation type="submission" date="2022-06" db="EMBL/GenBank/DDBJ databases">
        <title>Thermospira aquatica gen. nov., sp. nov.</title>
        <authorList>
            <person name="Ben Ali Gam Z."/>
            <person name="Labat M."/>
        </authorList>
    </citation>
    <scope>NUCLEOTIDE SEQUENCE</scope>
    <source>
        <strain evidence="3">F1F22</strain>
    </source>
</reference>
<dbReference type="InterPro" id="IPR010401">
    <property type="entry name" value="AGL/Gdb1"/>
</dbReference>
<organism evidence="3 4">
    <name type="scientific">Thermospira aquatica</name>
    <dbReference type="NCBI Taxonomy" id="2828656"/>
    <lineage>
        <taxon>Bacteria</taxon>
        <taxon>Pseudomonadati</taxon>
        <taxon>Spirochaetota</taxon>
        <taxon>Spirochaetia</taxon>
        <taxon>Brevinematales</taxon>
        <taxon>Thermospiraceae</taxon>
        <taxon>Thermospira</taxon>
    </lineage>
</organism>
<protein>
    <recommendedName>
        <fullName evidence="2">Glycogen debranching enzyme C-terminal domain-containing protein</fullName>
    </recommendedName>
</protein>
<proteinExistence type="predicted"/>
<evidence type="ECO:0000256" key="1">
    <source>
        <dbReference type="SAM" id="SignalP"/>
    </source>
</evidence>
<feature type="signal peptide" evidence="1">
    <location>
        <begin position="1"/>
        <end position="18"/>
    </location>
</feature>
<accession>A0AAX3BBC5</accession>
<dbReference type="SUPFAM" id="SSF48208">
    <property type="entry name" value="Six-hairpin glycosidases"/>
    <property type="match status" value="1"/>
</dbReference>
<dbReference type="GO" id="GO:0004135">
    <property type="term" value="F:amylo-alpha-1,6-glucosidase activity"/>
    <property type="evidence" value="ECO:0007669"/>
    <property type="project" value="InterPro"/>
</dbReference>
<name>A0AAX3BBC5_9SPIR</name>
<keyword evidence="1" id="KW-0732">Signal</keyword>
<dbReference type="InterPro" id="IPR032790">
    <property type="entry name" value="GDE_C"/>
</dbReference>
<dbReference type="Gene3D" id="1.50.10.10">
    <property type="match status" value="1"/>
</dbReference>
<evidence type="ECO:0000259" key="2">
    <source>
        <dbReference type="Pfam" id="PF06202"/>
    </source>
</evidence>
<dbReference type="InterPro" id="IPR008928">
    <property type="entry name" value="6-hairpin_glycosidase_sf"/>
</dbReference>
<dbReference type="KEGG" id="taqu:KDW03_08085"/>
<dbReference type="PANTHER" id="PTHR10569:SF2">
    <property type="entry name" value="GLYCOGEN DEBRANCHING ENZYME"/>
    <property type="match status" value="1"/>
</dbReference>
<dbReference type="InterPro" id="IPR012341">
    <property type="entry name" value="6hp_glycosidase-like_sf"/>
</dbReference>
<reference evidence="3" key="1">
    <citation type="submission" date="2021-04" db="EMBL/GenBank/DDBJ databases">
        <authorList>
            <person name="Postec A."/>
        </authorList>
    </citation>
    <scope>NUCLEOTIDE SEQUENCE</scope>
    <source>
        <strain evidence="3">F1F22</strain>
    </source>
</reference>
<dbReference type="Pfam" id="PF06202">
    <property type="entry name" value="GDE_C"/>
    <property type="match status" value="2"/>
</dbReference>
<dbReference type="PANTHER" id="PTHR10569">
    <property type="entry name" value="GLYCOGEN DEBRANCHING ENZYME"/>
    <property type="match status" value="1"/>
</dbReference>
<evidence type="ECO:0000313" key="4">
    <source>
        <dbReference type="Proteomes" id="UP001056539"/>
    </source>
</evidence>
<gene>
    <name evidence="3" type="ORF">KDW03_08085</name>
</gene>
<feature type="chain" id="PRO_5043746577" description="Glycogen debranching enzyme C-terminal domain-containing protein" evidence="1">
    <location>
        <begin position="19"/>
        <end position="871"/>
    </location>
</feature>
<keyword evidence="4" id="KW-1185">Reference proteome</keyword>
<evidence type="ECO:0000313" key="3">
    <source>
        <dbReference type="EMBL" id="URA09446.1"/>
    </source>
</evidence>
<dbReference type="Proteomes" id="UP001056539">
    <property type="component" value="Chromosome"/>
</dbReference>
<dbReference type="GO" id="GO:0004134">
    <property type="term" value="F:4-alpha-glucanotransferase activity"/>
    <property type="evidence" value="ECO:0007669"/>
    <property type="project" value="InterPro"/>
</dbReference>
<dbReference type="RefSeq" id="WP_271434575.1">
    <property type="nucleotide sequence ID" value="NZ_CP073355.1"/>
</dbReference>